<evidence type="ECO:0000313" key="6">
    <source>
        <dbReference type="EMBL" id="PAS91505.1"/>
    </source>
</evidence>
<proteinExistence type="predicted"/>
<dbReference type="OrthoDB" id="9808166at2"/>
<keyword evidence="1" id="KW-0547">Nucleotide-binding</keyword>
<dbReference type="SUPFAM" id="SSF52540">
    <property type="entry name" value="P-loop containing nucleoside triphosphate hydrolases"/>
    <property type="match status" value="1"/>
</dbReference>
<accession>A0A272EN11</accession>
<keyword evidence="2" id="KW-0067">ATP-binding</keyword>
<dbReference type="RefSeq" id="WP_095525839.1">
    <property type="nucleotide sequence ID" value="NZ_MDUX01000076.1"/>
</dbReference>
<dbReference type="PANTHER" id="PTHR11361:SF34">
    <property type="entry name" value="DNA MISMATCH REPAIR PROTEIN MSH1, MITOCHONDRIAL"/>
    <property type="match status" value="1"/>
</dbReference>
<dbReference type="EMBL" id="MDUX01000076">
    <property type="protein sequence ID" value="KAF7597931.1"/>
    <property type="molecule type" value="Genomic_DNA"/>
</dbReference>
<dbReference type="PANTHER" id="PTHR11361">
    <property type="entry name" value="DNA MISMATCH REPAIR PROTEIN MUTS FAMILY MEMBER"/>
    <property type="match status" value="1"/>
</dbReference>
<feature type="domain" description="DNA mismatch repair proteins mutS family" evidence="4">
    <location>
        <begin position="326"/>
        <end position="500"/>
    </location>
</feature>
<dbReference type="EMBL" id="NMRN01000079">
    <property type="protein sequence ID" value="PAS91505.1"/>
    <property type="molecule type" value="Genomic_DNA"/>
</dbReference>
<organism evidence="6 7">
    <name type="scientific">Candidatus Dactylopiibacterium carminicum</name>
    <dbReference type="NCBI Taxonomy" id="857335"/>
    <lineage>
        <taxon>Bacteria</taxon>
        <taxon>Pseudomonadati</taxon>
        <taxon>Pseudomonadota</taxon>
        <taxon>Betaproteobacteria</taxon>
        <taxon>Rhodocyclales</taxon>
        <taxon>Rhodocyclaceae</taxon>
        <taxon>Candidatus Dactylopiibacterium</taxon>
    </lineage>
</organism>
<evidence type="ECO:0000313" key="5">
    <source>
        <dbReference type="EMBL" id="KAF7597931.1"/>
    </source>
</evidence>
<protein>
    <submittedName>
        <fullName evidence="6">DNA mismatch repair protein MutS</fullName>
    </submittedName>
</protein>
<evidence type="ECO:0000259" key="4">
    <source>
        <dbReference type="SMART" id="SM00534"/>
    </source>
</evidence>
<keyword evidence="3" id="KW-0238">DNA-binding</keyword>
<dbReference type="InterPro" id="IPR027417">
    <property type="entry name" value="P-loop_NTPase"/>
</dbReference>
<dbReference type="InterPro" id="IPR045076">
    <property type="entry name" value="MutS"/>
</dbReference>
<evidence type="ECO:0000256" key="2">
    <source>
        <dbReference type="ARBA" id="ARBA00022840"/>
    </source>
</evidence>
<dbReference type="GO" id="GO:0005829">
    <property type="term" value="C:cytosol"/>
    <property type="evidence" value="ECO:0007669"/>
    <property type="project" value="TreeGrafter"/>
</dbReference>
<dbReference type="SMART" id="SM00534">
    <property type="entry name" value="MUTSac"/>
    <property type="match status" value="1"/>
</dbReference>
<dbReference type="Gene3D" id="3.40.50.300">
    <property type="entry name" value="P-loop containing nucleotide triphosphate hydrolases"/>
    <property type="match status" value="1"/>
</dbReference>
<evidence type="ECO:0000256" key="1">
    <source>
        <dbReference type="ARBA" id="ARBA00022741"/>
    </source>
</evidence>
<gene>
    <name evidence="5" type="ORF">BGI27_16045</name>
    <name evidence="6" type="ORF">CGU29_16085</name>
</gene>
<evidence type="ECO:0000256" key="3">
    <source>
        <dbReference type="ARBA" id="ARBA00023125"/>
    </source>
</evidence>
<reference evidence="5 8" key="1">
    <citation type="submission" date="2016-08" db="EMBL/GenBank/DDBJ databases">
        <title>Candidatus Dactylopiibacterium carminicum genome sequence.</title>
        <authorList>
            <person name="Ramirez-Puebla S.T."/>
            <person name="Ormeno-Orrillo E."/>
            <person name="Vera-Ponce De Leon A."/>
            <person name="Luis L."/>
            <person name="Sanchez-Flores A."/>
            <person name="Monica R."/>
            <person name="Martinez-Romero E."/>
        </authorList>
    </citation>
    <scope>NUCLEOTIDE SEQUENCE [LARGE SCALE GENOMIC DNA]</scope>
    <source>
        <strain evidence="5">END1</strain>
    </source>
</reference>
<dbReference type="Proteomes" id="UP000623509">
    <property type="component" value="Unassembled WGS sequence"/>
</dbReference>
<evidence type="ECO:0000313" key="7">
    <source>
        <dbReference type="Proteomes" id="UP000216107"/>
    </source>
</evidence>
<dbReference type="InterPro" id="IPR000432">
    <property type="entry name" value="DNA_mismatch_repair_MutS_C"/>
</dbReference>
<dbReference type="AlphaFoldDB" id="A0A272EN11"/>
<sequence>MKPCLLFPSRGIDAAAPLPANAATLTQDLALEPLFAAMADGDEFIDAVSRRVLLAPLLQEGEVIVWRQAVLQDCARQPERLAALRTLAETALTAESRALRGAFSRLPESRLKRACLALRILLPHLRALREQVSELDTFVSPGWQGLRARVQQHLGDDFFDKAEQHLAALAFPAGINLCAGLDADSRPGAHRLYPPEPARPRWQVWLRRLFPARRTAAYSFTIGPRDEAGNRGLSEQRAQGIHEASEVVGALVDNVVAFFTSLRAELAFCQGVLNLQARLKGFGAHCCMPQMVAQPGICDVAGLYDVSLALRLAQPLSGNTVEAAGQALIVITGANQGGKSTFLRSLGQACLMAQAGMPVAARQASLGLLPGLFTHFRREEDRQMKSGKLDEELARLAGLLPDLRAGSLLLMNESFAATNEREGSEIAAEIVRALTEHGVRIVFVTHLYAFASTLQAEGRKGVLFLRAQRLPDGQRSFLLEPGEPLPTAWGEDLYARIFGA</sequence>
<dbReference type="GO" id="GO:0006298">
    <property type="term" value="P:mismatch repair"/>
    <property type="evidence" value="ECO:0007669"/>
    <property type="project" value="InterPro"/>
</dbReference>
<reference evidence="6 7" key="2">
    <citation type="submission" date="2017-07" db="EMBL/GenBank/DDBJ databases">
        <title>Candidatus Dactylopiibacterium carminicum, a nitrogen-fixing symbiont of the cochineal insect Dactylopius coccus and Dactylopius opuntiae (Hemiptera: Coccoidea: Dactylopiidae).</title>
        <authorList>
            <person name="Vera A."/>
        </authorList>
    </citation>
    <scope>NUCLEOTIDE SEQUENCE [LARGE SCALE GENOMIC DNA]</scope>
    <source>
        <strain evidence="6 7">NFDCM</strain>
    </source>
</reference>
<evidence type="ECO:0000313" key="8">
    <source>
        <dbReference type="Proteomes" id="UP000623509"/>
    </source>
</evidence>
<name>A0A272EN11_9RHOO</name>
<comment type="caution">
    <text evidence="6">The sequence shown here is derived from an EMBL/GenBank/DDBJ whole genome shotgun (WGS) entry which is preliminary data.</text>
</comment>
<keyword evidence="8" id="KW-1185">Reference proteome</keyword>
<dbReference type="Proteomes" id="UP000216107">
    <property type="component" value="Unassembled WGS sequence"/>
</dbReference>
<dbReference type="GO" id="GO:0005524">
    <property type="term" value="F:ATP binding"/>
    <property type="evidence" value="ECO:0007669"/>
    <property type="project" value="UniProtKB-KW"/>
</dbReference>
<dbReference type="GO" id="GO:0030983">
    <property type="term" value="F:mismatched DNA binding"/>
    <property type="evidence" value="ECO:0007669"/>
    <property type="project" value="InterPro"/>
</dbReference>
<dbReference type="Pfam" id="PF00488">
    <property type="entry name" value="MutS_V"/>
    <property type="match status" value="1"/>
</dbReference>
<dbReference type="GO" id="GO:0140664">
    <property type="term" value="F:ATP-dependent DNA damage sensor activity"/>
    <property type="evidence" value="ECO:0007669"/>
    <property type="project" value="InterPro"/>
</dbReference>